<dbReference type="Pfam" id="PF13546">
    <property type="entry name" value="DDE_5"/>
    <property type="match status" value="1"/>
</dbReference>
<dbReference type="RefSeq" id="WP_114664493.1">
    <property type="nucleotide sequence ID" value="NZ_CP031194.1"/>
</dbReference>
<dbReference type="EMBL" id="CP031194">
    <property type="protein sequence ID" value="AXG81953.1"/>
    <property type="molecule type" value="Genomic_DNA"/>
</dbReference>
<dbReference type="PANTHER" id="PTHR33627">
    <property type="entry name" value="TRANSPOSASE"/>
    <property type="match status" value="1"/>
</dbReference>
<gene>
    <name evidence="2" type="ORF">DVK44_34215</name>
</gene>
<protein>
    <submittedName>
        <fullName evidence="2">Transposase</fullName>
    </submittedName>
</protein>
<accession>A0A345HZ29</accession>
<evidence type="ECO:0000313" key="2">
    <source>
        <dbReference type="EMBL" id="AXG81953.1"/>
    </source>
</evidence>
<dbReference type="OrthoDB" id="3657225at2"/>
<name>A0A345HZ29_9ACTN</name>
<dbReference type="InterPro" id="IPR012337">
    <property type="entry name" value="RNaseH-like_sf"/>
</dbReference>
<dbReference type="SUPFAM" id="SSF53098">
    <property type="entry name" value="Ribonuclease H-like"/>
    <property type="match status" value="1"/>
</dbReference>
<organism evidence="2 3">
    <name type="scientific">Streptomyces paludis</name>
    <dbReference type="NCBI Taxonomy" id="2282738"/>
    <lineage>
        <taxon>Bacteria</taxon>
        <taxon>Bacillati</taxon>
        <taxon>Actinomycetota</taxon>
        <taxon>Actinomycetes</taxon>
        <taxon>Kitasatosporales</taxon>
        <taxon>Streptomycetaceae</taxon>
        <taxon>Streptomyces</taxon>
    </lineage>
</organism>
<keyword evidence="3" id="KW-1185">Reference proteome</keyword>
<dbReference type="AlphaFoldDB" id="A0A345HZ29"/>
<evidence type="ECO:0000259" key="1">
    <source>
        <dbReference type="Pfam" id="PF13546"/>
    </source>
</evidence>
<sequence length="371" mass="40925">MTRHATAPAASVDQFAEELFSALPRADQRRWARIYLRGLLATPGKKSLRRIASAVAASPTASQAMHQFINVSPWDWEPVRDELARWITGRLAPEAYVIDAAYIPKRGDRSCGVHTRFVPQLGRHASCQVGLGVFLASGREVLPTHWRLHLPTHWLTETERRRTRIQGRDHARTMEQEATDLAMSRGHRVGGRPLPVVADLTSHTDPLHLVRALSRRGQPFVVRVPPHARVTTADGVRREVRSVTDCPGRSVTFTAGGADQQVASSAPVWMPGGASASGLSRGRLFVTGRGGDRARGWWLTSLVDERVDQLLALTELLDRSTRSVAEMREGLGLADFEGRSFPGWHHHMTISSAAYAWRRLQGGTAPGPARV</sequence>
<evidence type="ECO:0000313" key="3">
    <source>
        <dbReference type="Proteomes" id="UP000253868"/>
    </source>
</evidence>
<dbReference type="KEGG" id="spad:DVK44_34215"/>
<dbReference type="InterPro" id="IPR039365">
    <property type="entry name" value="IS701-like"/>
</dbReference>
<dbReference type="PANTHER" id="PTHR33627:SF1">
    <property type="entry name" value="TRANSPOSASE"/>
    <property type="match status" value="1"/>
</dbReference>
<proteinExistence type="predicted"/>
<dbReference type="Proteomes" id="UP000253868">
    <property type="component" value="Chromosome"/>
</dbReference>
<reference evidence="3" key="1">
    <citation type="submission" date="2018-07" db="EMBL/GenBank/DDBJ databases">
        <authorList>
            <person name="Zhao J."/>
        </authorList>
    </citation>
    <scope>NUCLEOTIDE SEQUENCE [LARGE SCALE GENOMIC DNA]</scope>
    <source>
        <strain evidence="3">GSSD-12</strain>
    </source>
</reference>
<dbReference type="InterPro" id="IPR038721">
    <property type="entry name" value="IS701-like_DDE_dom"/>
</dbReference>
<feature type="domain" description="Transposase IS701-like DDE" evidence="1">
    <location>
        <begin position="18"/>
        <end position="234"/>
    </location>
</feature>